<dbReference type="Pfam" id="PF04326">
    <property type="entry name" value="SLFN_AlbA_2"/>
    <property type="match status" value="1"/>
</dbReference>
<dbReference type="Proteomes" id="UP000215223">
    <property type="component" value="Unassembled WGS sequence"/>
</dbReference>
<organism evidence="2 3">
    <name type="scientific">Amycolatopsis thailandensis</name>
    <dbReference type="NCBI Taxonomy" id="589330"/>
    <lineage>
        <taxon>Bacteria</taxon>
        <taxon>Bacillati</taxon>
        <taxon>Actinomycetota</taxon>
        <taxon>Actinomycetes</taxon>
        <taxon>Pseudonocardiales</taxon>
        <taxon>Pseudonocardiaceae</taxon>
        <taxon>Amycolatopsis</taxon>
    </lineage>
</organism>
<dbReference type="OrthoDB" id="4314023at2"/>
<dbReference type="Gene3D" id="3.30.950.30">
    <property type="entry name" value="Schlafen, AAA domain"/>
    <property type="match status" value="1"/>
</dbReference>
<keyword evidence="3" id="KW-1185">Reference proteome</keyword>
<proteinExistence type="predicted"/>
<feature type="domain" description="Schlafen AlbA-2" evidence="1">
    <location>
        <begin position="35"/>
        <end position="156"/>
    </location>
</feature>
<sequence length="420" mass="45879">MSQPPHLYLGPAIQRWRPNTPADIQHAIDNGALEERHWLDIKRKLNHDKHDKVELARDAASFANDGGVLLIGVDEDRPTGKLTLAPTRLSGLAETVEQILHQRCDPPLFVQCHPIPVSPEDMENGYLVIEIPPSPLAPHMVDGQYHGRGDKTKHRLNDAAVERLFAIRAARQITAEQLIAAEIARDPIEDDRDQDVRLYAVAHPVASPPELLTPHLMGEELRTLVAGAAITPHTDSWLQPLTAYNEPRAVGRGWHTYDLHSRILAPDAVGKDRAQADLEISDDGSIALFASALVGTKPIGYARPVRQRFVYTEGAVGLVLALVTLAGEVGATFGYRGQWEIAVGLTNLNGLVHSSTPSLGEPDQLLRYSASRYVQGTSAGTGELQDAPGPVVSRLMYKFVRALGAEQFFADVFARHGKSA</sequence>
<dbReference type="RefSeq" id="WP_093937010.1">
    <property type="nucleotide sequence ID" value="NZ_NMQT01000102.1"/>
</dbReference>
<accession>A0A229RV50</accession>
<dbReference type="InterPro" id="IPR007421">
    <property type="entry name" value="Schlafen_AlbA_2_dom"/>
</dbReference>
<dbReference type="EMBL" id="NMQT01000102">
    <property type="protein sequence ID" value="OXM50349.1"/>
    <property type="molecule type" value="Genomic_DNA"/>
</dbReference>
<protein>
    <recommendedName>
        <fullName evidence="1">Schlafen AlbA-2 domain-containing protein</fullName>
    </recommendedName>
</protein>
<gene>
    <name evidence="2" type="ORF">CFP71_28385</name>
</gene>
<name>A0A229RV50_9PSEU</name>
<evidence type="ECO:0000313" key="2">
    <source>
        <dbReference type="EMBL" id="OXM50349.1"/>
    </source>
</evidence>
<evidence type="ECO:0000313" key="3">
    <source>
        <dbReference type="Proteomes" id="UP000215223"/>
    </source>
</evidence>
<comment type="caution">
    <text evidence="2">The sequence shown here is derived from an EMBL/GenBank/DDBJ whole genome shotgun (WGS) entry which is preliminary data.</text>
</comment>
<dbReference type="AlphaFoldDB" id="A0A229RV50"/>
<reference evidence="2 3" key="1">
    <citation type="submission" date="2017-07" db="EMBL/GenBank/DDBJ databases">
        <title>Amycolatopsis thailandensis Genome sequencing and assembly.</title>
        <authorList>
            <person name="Kaur N."/>
            <person name="Mayilraj S."/>
        </authorList>
    </citation>
    <scope>NUCLEOTIDE SEQUENCE [LARGE SCALE GENOMIC DNA]</scope>
    <source>
        <strain evidence="2 3">JCM 16380</strain>
    </source>
</reference>
<dbReference type="InterPro" id="IPR038461">
    <property type="entry name" value="Schlafen_AlbA_2_dom_sf"/>
</dbReference>
<evidence type="ECO:0000259" key="1">
    <source>
        <dbReference type="Pfam" id="PF04326"/>
    </source>
</evidence>